<gene>
    <name evidence="1" type="ORF">IO98_18305</name>
</gene>
<sequence length="70" mass="8106">MKYTIDRISEIIVICEDENGDMVKVQASALPEGVREGDILTEADGTWTLELEETERRRQRIREKLRGLTE</sequence>
<dbReference type="AlphaFoldDB" id="A0A084JHJ2"/>
<evidence type="ECO:0000313" key="2">
    <source>
        <dbReference type="Proteomes" id="UP000028525"/>
    </source>
</evidence>
<name>A0A084JHJ2_9FIRM</name>
<dbReference type="InterPro" id="IPR021377">
    <property type="entry name" value="DUF3006"/>
</dbReference>
<accession>A0A084JHJ2</accession>
<dbReference type="Pfam" id="PF11213">
    <property type="entry name" value="DUF3006"/>
    <property type="match status" value="1"/>
</dbReference>
<keyword evidence="2" id="KW-1185">Reference proteome</keyword>
<dbReference type="RefSeq" id="WP_038283549.1">
    <property type="nucleotide sequence ID" value="NZ_JPME01000024.1"/>
</dbReference>
<proteinExistence type="predicted"/>
<evidence type="ECO:0000313" key="1">
    <source>
        <dbReference type="EMBL" id="KEZ88426.1"/>
    </source>
</evidence>
<dbReference type="Proteomes" id="UP000028525">
    <property type="component" value="Unassembled WGS sequence"/>
</dbReference>
<protein>
    <submittedName>
        <fullName evidence="1">Uncharacterized protein</fullName>
    </submittedName>
</protein>
<dbReference type="STRING" id="29354.IO98_18305"/>
<dbReference type="OrthoDB" id="164847at2"/>
<reference evidence="1 2" key="1">
    <citation type="submission" date="2014-07" db="EMBL/GenBank/DDBJ databases">
        <title>Draft genome of Clostridium celerecrescens 152B isolated from sediments associated with methane hydrate from Krishna Godavari basin.</title>
        <authorList>
            <person name="Honkalas V.S."/>
            <person name="Dabir A.P."/>
            <person name="Arora P."/>
            <person name="Dhakephalkar P.K."/>
        </authorList>
    </citation>
    <scope>NUCLEOTIDE SEQUENCE [LARGE SCALE GENOMIC DNA]</scope>
    <source>
        <strain evidence="1 2">152B</strain>
    </source>
</reference>
<dbReference type="EMBL" id="JPME01000024">
    <property type="protein sequence ID" value="KEZ88426.1"/>
    <property type="molecule type" value="Genomic_DNA"/>
</dbReference>
<comment type="caution">
    <text evidence="1">The sequence shown here is derived from an EMBL/GenBank/DDBJ whole genome shotgun (WGS) entry which is preliminary data.</text>
</comment>
<organism evidence="1 2">
    <name type="scientific">Lacrimispora celerecrescens</name>
    <dbReference type="NCBI Taxonomy" id="29354"/>
    <lineage>
        <taxon>Bacteria</taxon>
        <taxon>Bacillati</taxon>
        <taxon>Bacillota</taxon>
        <taxon>Clostridia</taxon>
        <taxon>Lachnospirales</taxon>
        <taxon>Lachnospiraceae</taxon>
        <taxon>Lacrimispora</taxon>
    </lineage>
</organism>